<sequence length="320" mass="33869">MVSRRGLLASPVLLVPASQGHATGRWPDQPIRILTPSPPGSSVDAAARVVADGLARRYEQSFVVDNRPGADGVVAADAFAKSRPGSTLLFCASGLYTAAPLMFAPLPYDTEAELLPIASAVTDFLGFVVPPGALATTFDAVIARARGNPGWMSWAAAPGAYLVINAFFRAAGIEASYVNYRALTAMLPDVAMGRLDLAYVPLTPTMPLVRDGKLRLLAVSNATRAPVAPDIPTVREAGFPDLENEGFPGLFGWKGMPMALREQVAAHMRAIVGDPAAIERFGSLGLAPRPATPASFTADLQRVTRRYTEAARRYGAKPVD</sequence>
<dbReference type="Pfam" id="PF03401">
    <property type="entry name" value="TctC"/>
    <property type="match status" value="1"/>
</dbReference>
<evidence type="ECO:0000256" key="1">
    <source>
        <dbReference type="ARBA" id="ARBA00006987"/>
    </source>
</evidence>
<keyword evidence="3" id="KW-1185">Reference proteome</keyword>
<comment type="caution">
    <text evidence="2">The sequence shown here is derived from an EMBL/GenBank/DDBJ whole genome shotgun (WGS) entry which is preliminary data.</text>
</comment>
<dbReference type="PANTHER" id="PTHR42928">
    <property type="entry name" value="TRICARBOXYLATE-BINDING PROTEIN"/>
    <property type="match status" value="1"/>
</dbReference>
<dbReference type="InterPro" id="IPR042100">
    <property type="entry name" value="Bug_dom1"/>
</dbReference>
<dbReference type="InterPro" id="IPR005064">
    <property type="entry name" value="BUG"/>
</dbReference>
<dbReference type="PANTHER" id="PTHR42928:SF5">
    <property type="entry name" value="BLR1237 PROTEIN"/>
    <property type="match status" value="1"/>
</dbReference>
<comment type="similarity">
    <text evidence="1">Belongs to the UPF0065 (bug) family.</text>
</comment>
<accession>A0ABS1V4I7</accession>
<dbReference type="RefSeq" id="WP_202826339.1">
    <property type="nucleotide sequence ID" value="NZ_JAEUXJ010000005.1"/>
</dbReference>
<evidence type="ECO:0000313" key="3">
    <source>
        <dbReference type="Proteomes" id="UP000606490"/>
    </source>
</evidence>
<dbReference type="Proteomes" id="UP000606490">
    <property type="component" value="Unassembled WGS sequence"/>
</dbReference>
<evidence type="ECO:0000313" key="2">
    <source>
        <dbReference type="EMBL" id="MBL6456614.1"/>
    </source>
</evidence>
<reference evidence="2 3" key="1">
    <citation type="submission" date="2021-01" db="EMBL/GenBank/DDBJ databases">
        <title>Belnapia mucosa sp. nov. and Belnapia arida sp. nov., isolated from the Tabernas Desert (Almeria, Spain).</title>
        <authorList>
            <person name="Molina-Menor E."/>
            <person name="Vidal-Verdu A."/>
            <person name="Calonge A."/>
            <person name="Satari L."/>
            <person name="Pereto Magraner J."/>
            <person name="Porcar Miralles M."/>
        </authorList>
    </citation>
    <scope>NUCLEOTIDE SEQUENCE [LARGE SCALE GENOMIC DNA]</scope>
    <source>
        <strain evidence="2 3">T6</strain>
    </source>
</reference>
<dbReference type="EMBL" id="JAEUXJ010000005">
    <property type="protein sequence ID" value="MBL6456614.1"/>
    <property type="molecule type" value="Genomic_DNA"/>
</dbReference>
<gene>
    <name evidence="2" type="ORF">JMJ55_14865</name>
</gene>
<dbReference type="Gene3D" id="3.40.190.10">
    <property type="entry name" value="Periplasmic binding protein-like II"/>
    <property type="match status" value="1"/>
</dbReference>
<organism evidence="2 3">
    <name type="scientific">Belnapia mucosa</name>
    <dbReference type="NCBI Taxonomy" id="2804532"/>
    <lineage>
        <taxon>Bacteria</taxon>
        <taxon>Pseudomonadati</taxon>
        <taxon>Pseudomonadota</taxon>
        <taxon>Alphaproteobacteria</taxon>
        <taxon>Acetobacterales</taxon>
        <taxon>Roseomonadaceae</taxon>
        <taxon>Belnapia</taxon>
    </lineage>
</organism>
<dbReference type="CDD" id="cd07012">
    <property type="entry name" value="PBP2_Bug_TTT"/>
    <property type="match status" value="1"/>
</dbReference>
<proteinExistence type="inferred from homology"/>
<dbReference type="Gene3D" id="3.40.190.150">
    <property type="entry name" value="Bordetella uptake gene, domain 1"/>
    <property type="match status" value="1"/>
</dbReference>
<protein>
    <submittedName>
        <fullName evidence="2">Tripartite tricarboxylate transporter substrate binding protein</fullName>
    </submittedName>
</protein>
<name>A0ABS1V4I7_9PROT</name>